<keyword evidence="2" id="KW-0732">Signal</keyword>
<dbReference type="OrthoDB" id="3926760at2759"/>
<feature type="region of interest" description="Disordered" evidence="1">
    <location>
        <begin position="297"/>
        <end position="356"/>
    </location>
</feature>
<feature type="compositionally biased region" description="Polar residues" evidence="1">
    <location>
        <begin position="131"/>
        <end position="140"/>
    </location>
</feature>
<feature type="compositionally biased region" description="Polar residues" evidence="1">
    <location>
        <begin position="104"/>
        <end position="113"/>
    </location>
</feature>
<gene>
    <name evidence="3" type="ORF">A1O9_08817</name>
</gene>
<reference evidence="3 4" key="1">
    <citation type="submission" date="2013-03" db="EMBL/GenBank/DDBJ databases">
        <title>The Genome Sequence of Exophiala aquamarina CBS 119918.</title>
        <authorList>
            <consortium name="The Broad Institute Genomics Platform"/>
            <person name="Cuomo C."/>
            <person name="de Hoog S."/>
            <person name="Gorbushina A."/>
            <person name="Walker B."/>
            <person name="Young S.K."/>
            <person name="Zeng Q."/>
            <person name="Gargeya S."/>
            <person name="Fitzgerald M."/>
            <person name="Haas B."/>
            <person name="Abouelleil A."/>
            <person name="Allen A.W."/>
            <person name="Alvarado L."/>
            <person name="Arachchi H.M."/>
            <person name="Berlin A.M."/>
            <person name="Chapman S.B."/>
            <person name="Gainer-Dewar J."/>
            <person name="Goldberg J."/>
            <person name="Griggs A."/>
            <person name="Gujja S."/>
            <person name="Hansen M."/>
            <person name="Howarth C."/>
            <person name="Imamovic A."/>
            <person name="Ireland A."/>
            <person name="Larimer J."/>
            <person name="McCowan C."/>
            <person name="Murphy C."/>
            <person name="Pearson M."/>
            <person name="Poon T.W."/>
            <person name="Priest M."/>
            <person name="Roberts A."/>
            <person name="Saif S."/>
            <person name="Shea T."/>
            <person name="Sisk P."/>
            <person name="Sykes S."/>
            <person name="Wortman J."/>
            <person name="Nusbaum C."/>
            <person name="Birren B."/>
        </authorList>
    </citation>
    <scope>NUCLEOTIDE SEQUENCE [LARGE SCALE GENOMIC DNA]</scope>
    <source>
        <strain evidence="3 4">CBS 119918</strain>
    </source>
</reference>
<feature type="region of interest" description="Disordered" evidence="1">
    <location>
        <begin position="43"/>
        <end position="178"/>
    </location>
</feature>
<feature type="compositionally biased region" description="Polar residues" evidence="1">
    <location>
        <begin position="301"/>
        <end position="315"/>
    </location>
</feature>
<feature type="compositionally biased region" description="Acidic residues" evidence="1">
    <location>
        <begin position="325"/>
        <end position="335"/>
    </location>
</feature>
<protein>
    <submittedName>
        <fullName evidence="3">Uncharacterized protein</fullName>
    </submittedName>
</protein>
<dbReference type="EMBL" id="AMGV01000008">
    <property type="protein sequence ID" value="KEF55163.1"/>
    <property type="molecule type" value="Genomic_DNA"/>
</dbReference>
<feature type="compositionally biased region" description="Basic and acidic residues" evidence="1">
    <location>
        <begin position="119"/>
        <end position="129"/>
    </location>
</feature>
<dbReference type="RefSeq" id="XP_013257753.1">
    <property type="nucleotide sequence ID" value="XM_013402299.1"/>
</dbReference>
<organism evidence="3 4">
    <name type="scientific">Exophiala aquamarina CBS 119918</name>
    <dbReference type="NCBI Taxonomy" id="1182545"/>
    <lineage>
        <taxon>Eukaryota</taxon>
        <taxon>Fungi</taxon>
        <taxon>Dikarya</taxon>
        <taxon>Ascomycota</taxon>
        <taxon>Pezizomycotina</taxon>
        <taxon>Eurotiomycetes</taxon>
        <taxon>Chaetothyriomycetidae</taxon>
        <taxon>Chaetothyriales</taxon>
        <taxon>Herpotrichiellaceae</taxon>
        <taxon>Exophiala</taxon>
    </lineage>
</organism>
<evidence type="ECO:0000313" key="4">
    <source>
        <dbReference type="Proteomes" id="UP000027920"/>
    </source>
</evidence>
<accession>A0A072P7B0</accession>
<evidence type="ECO:0000313" key="3">
    <source>
        <dbReference type="EMBL" id="KEF55163.1"/>
    </source>
</evidence>
<proteinExistence type="predicted"/>
<evidence type="ECO:0000256" key="1">
    <source>
        <dbReference type="SAM" id="MobiDB-lite"/>
    </source>
</evidence>
<evidence type="ECO:0000256" key="2">
    <source>
        <dbReference type="SAM" id="SignalP"/>
    </source>
</evidence>
<comment type="caution">
    <text evidence="3">The sequence shown here is derived from an EMBL/GenBank/DDBJ whole genome shotgun (WGS) entry which is preliminary data.</text>
</comment>
<feature type="compositionally biased region" description="Basic and acidic residues" evidence="1">
    <location>
        <begin position="60"/>
        <end position="78"/>
    </location>
</feature>
<feature type="chain" id="PRO_5001681309" evidence="2">
    <location>
        <begin position="21"/>
        <end position="356"/>
    </location>
</feature>
<feature type="compositionally biased region" description="Basic and acidic residues" evidence="1">
    <location>
        <begin position="85"/>
        <end position="95"/>
    </location>
</feature>
<dbReference type="Proteomes" id="UP000027920">
    <property type="component" value="Unassembled WGS sequence"/>
</dbReference>
<keyword evidence="4" id="KW-1185">Reference proteome</keyword>
<dbReference type="HOGENOM" id="CLU_076945_0_0_1"/>
<dbReference type="VEuPathDB" id="FungiDB:A1O9_08817"/>
<sequence length="356" mass="39076">MVHPVGIIITVTVLVAASLAAYENPQVRAWIDRTRHKVAMGLHSLGDGVHPNPRPRPQRRSTDVSMHEEKGEMAEARRQRAVAEIMERGRLLEERRKRRRSASGDASPQSPSFDTLVDNDGRLREKPLQDSRGQAATSAIETMGHKTSMRSRYGAQTSRRQSEPGPTETQQPADASISVTPLITTGGCRHEPHEQHQPFESRYEQEMREAWNIPLSDRSIEIPSSHASESLIALTPTTDAPDPDFSVPSAEFLRQPVERSDYFSAAMANSTRTLSEGGSLFHESNHSLQDNHLSRPLQGLANESTPHTPSLSGSISDIHASDAGDTSDDMLSEDVDGIRTPGSVWTEVDSAISGDL</sequence>
<name>A0A072P7B0_9EURO</name>
<feature type="signal peptide" evidence="2">
    <location>
        <begin position="1"/>
        <end position="20"/>
    </location>
</feature>
<dbReference type="GeneID" id="25283727"/>
<dbReference type="AlphaFoldDB" id="A0A072P7B0"/>
<feature type="compositionally biased region" description="Polar residues" evidence="1">
    <location>
        <begin position="167"/>
        <end position="178"/>
    </location>
</feature>